<feature type="transmembrane region" description="Helical" evidence="10">
    <location>
        <begin position="127"/>
        <end position="148"/>
    </location>
</feature>
<evidence type="ECO:0000313" key="14">
    <source>
        <dbReference type="EMBL" id="GAV77558.1"/>
    </source>
</evidence>
<dbReference type="GO" id="GO:0006885">
    <property type="term" value="P:regulation of pH"/>
    <property type="evidence" value="ECO:0007669"/>
    <property type="project" value="TreeGrafter"/>
</dbReference>
<evidence type="ECO:0000256" key="5">
    <source>
        <dbReference type="ARBA" id="ARBA00022958"/>
    </source>
</evidence>
<evidence type="ECO:0000259" key="12">
    <source>
        <dbReference type="Pfam" id="PF23256"/>
    </source>
</evidence>
<dbReference type="Gene3D" id="1.20.1530.20">
    <property type="match status" value="1"/>
</dbReference>
<comment type="subcellular location">
    <subcellularLocation>
        <location evidence="1">Membrane</location>
        <topology evidence="1">Multi-pass membrane protein</topology>
    </subcellularLocation>
</comment>
<evidence type="ECO:0000259" key="13">
    <source>
        <dbReference type="Pfam" id="PF23259"/>
    </source>
</evidence>
<dbReference type="GO" id="GO:0016020">
    <property type="term" value="C:membrane"/>
    <property type="evidence" value="ECO:0007669"/>
    <property type="project" value="UniProtKB-SubCell"/>
</dbReference>
<dbReference type="AlphaFoldDB" id="A0A1Q3CBQ8"/>
<dbReference type="PANTHER" id="PTHR32468">
    <property type="entry name" value="CATION/H + ANTIPORTER"/>
    <property type="match status" value="1"/>
</dbReference>
<feature type="transmembrane region" description="Helical" evidence="10">
    <location>
        <begin position="43"/>
        <end position="60"/>
    </location>
</feature>
<dbReference type="GO" id="GO:0006813">
    <property type="term" value="P:potassium ion transport"/>
    <property type="evidence" value="ECO:0007669"/>
    <property type="project" value="UniProtKB-KW"/>
</dbReference>
<keyword evidence="5" id="KW-0630">Potassium</keyword>
<keyword evidence="7" id="KW-0406">Ion transport</keyword>
<evidence type="ECO:0000256" key="10">
    <source>
        <dbReference type="SAM" id="Phobius"/>
    </source>
</evidence>
<feature type="transmembrane region" description="Helical" evidence="10">
    <location>
        <begin position="411"/>
        <end position="431"/>
    </location>
</feature>
<keyword evidence="2" id="KW-0813">Transport</keyword>
<dbReference type="GO" id="GO:1902600">
    <property type="term" value="P:proton transmembrane transport"/>
    <property type="evidence" value="ECO:0007669"/>
    <property type="project" value="InterPro"/>
</dbReference>
<feature type="domain" description="Cation/H(+) antiporter central" evidence="12">
    <location>
        <begin position="488"/>
        <end position="609"/>
    </location>
</feature>
<evidence type="ECO:0000259" key="11">
    <source>
        <dbReference type="Pfam" id="PF00999"/>
    </source>
</evidence>
<dbReference type="InParanoid" id="A0A1Q3CBQ8"/>
<feature type="transmembrane region" description="Helical" evidence="10">
    <location>
        <begin position="290"/>
        <end position="310"/>
    </location>
</feature>
<keyword evidence="3" id="KW-0633">Potassium transport</keyword>
<dbReference type="Proteomes" id="UP000187406">
    <property type="component" value="Unassembled WGS sequence"/>
</dbReference>
<feature type="domain" description="Cation/H+ exchanger transmembrane" evidence="11">
    <location>
        <begin position="56"/>
        <end position="430"/>
    </location>
</feature>
<keyword evidence="6 10" id="KW-1133">Transmembrane helix</keyword>
<comment type="similarity">
    <text evidence="9">Belongs to the monovalent cation:proton antiporter 2 (CPA2) transporter (TC 2.A.37) family. CHX (TC 2.A.37.4) subfamily.</text>
</comment>
<evidence type="ECO:0000256" key="3">
    <source>
        <dbReference type="ARBA" id="ARBA00022538"/>
    </source>
</evidence>
<accession>A0A1Q3CBQ8</accession>
<feature type="transmembrane region" description="Helical" evidence="10">
    <location>
        <begin position="316"/>
        <end position="337"/>
    </location>
</feature>
<sequence>MANNKLSAQEEICISLPPKVNSPGLGEYLSYPKDLLDFSMPRILLQFILIFSITHSSHYVLKRFGFPLFISQIIAGLVIHHSLHQDMRLESEESVQVLGTIGTIGYAFFLFQMGVKIDPSMVKRAGMKAFCIACLSLIMPLLCGLAAIKTLIVNRHDQITSFFTVALTCAVTSFPVINWLLSEMGILNSELGRLGQSAAIISDLSGMVLVNGSILVRAVVDFSWEQSLTYMAAIVAFLVIVVFVLRPAMSWVVRNTPEGRAVNDIYVYAVICAFLLSVSLARWFHQFVLLGPYILGLAVPVGPPLGSVLADKFDCMVSGVLLPLFVATCAMRTNLFSISNAKELFMQNAMVIIVSFVAKFGASLVPLLYSKMPKKDACALALIMCSKGIVEMASFCFLSDNRLISQDMLSLIAITVIFMATIVPILVKWLYDPSRKYAGYEKRNIMHRQPKSELQILACIHVPNNVSSVINLLEASCPTGESPIGVNVLHLIRLSGQAAPVFISHERRKNGICNYSYSENVILSFTKFEANNWGAISVNAFTAISPPSLMHEDICTLALDKLASLIILPFHCRWYIDGSIESEDHSIRTLNCMVLERAPCSVGILIDRGNKRHHISTVVSSGALYNVAVIFLGGNDDREALTYAKRMAQDTRIKLSVIRLISPSDEGCTDWVKMLDSEVLMDVKYNAFIKYTEQSVKDGPETALVVRSMVHEFDLFIVGRRYNEESPQTSGLKEWCEYPELGIIGDLFASSDLDASCSVVVVQQQQTSS</sequence>
<dbReference type="GO" id="GO:0015297">
    <property type="term" value="F:antiporter activity"/>
    <property type="evidence" value="ECO:0007669"/>
    <property type="project" value="InterPro"/>
</dbReference>
<dbReference type="PANTHER" id="PTHR32468:SF17">
    <property type="entry name" value="CATION_H(+) ANTIPORTER 4"/>
    <property type="match status" value="1"/>
</dbReference>
<gene>
    <name evidence="14" type="ORF">CFOL_v3_21029</name>
</gene>
<evidence type="ECO:0000256" key="4">
    <source>
        <dbReference type="ARBA" id="ARBA00022692"/>
    </source>
</evidence>
<evidence type="ECO:0000256" key="6">
    <source>
        <dbReference type="ARBA" id="ARBA00022989"/>
    </source>
</evidence>
<dbReference type="EMBL" id="BDDD01001647">
    <property type="protein sequence ID" value="GAV77558.1"/>
    <property type="molecule type" value="Genomic_DNA"/>
</dbReference>
<keyword evidence="8 10" id="KW-0472">Membrane</keyword>
<protein>
    <submittedName>
        <fullName evidence="14">Na_H_Exchanger domain-containing protein</fullName>
    </submittedName>
</protein>
<keyword evidence="15" id="KW-1185">Reference proteome</keyword>
<dbReference type="Pfam" id="PF00999">
    <property type="entry name" value="Na_H_Exchanger"/>
    <property type="match status" value="1"/>
</dbReference>
<feature type="transmembrane region" description="Helical" evidence="10">
    <location>
        <begin position="194"/>
        <end position="216"/>
    </location>
</feature>
<dbReference type="Pfam" id="PF23259">
    <property type="entry name" value="CHX17_C"/>
    <property type="match status" value="1"/>
</dbReference>
<evidence type="ECO:0000256" key="8">
    <source>
        <dbReference type="ARBA" id="ARBA00023136"/>
    </source>
</evidence>
<dbReference type="InterPro" id="IPR057291">
    <property type="entry name" value="CHX17_2nd"/>
</dbReference>
<comment type="caution">
    <text evidence="14">The sequence shown here is derived from an EMBL/GenBank/DDBJ whole genome shotgun (WGS) entry which is preliminary data.</text>
</comment>
<dbReference type="InterPro" id="IPR006153">
    <property type="entry name" value="Cation/H_exchanger_TM"/>
</dbReference>
<dbReference type="InterPro" id="IPR050794">
    <property type="entry name" value="CPA2_transporter"/>
</dbReference>
<dbReference type="OrthoDB" id="1938353at2759"/>
<evidence type="ECO:0000256" key="9">
    <source>
        <dbReference type="ARBA" id="ARBA00038341"/>
    </source>
</evidence>
<feature type="transmembrane region" description="Helical" evidence="10">
    <location>
        <begin position="349"/>
        <end position="369"/>
    </location>
</feature>
<evidence type="ECO:0000256" key="2">
    <source>
        <dbReference type="ARBA" id="ARBA00022448"/>
    </source>
</evidence>
<keyword evidence="4 10" id="KW-0812">Transmembrane</keyword>
<reference evidence="15" key="1">
    <citation type="submission" date="2016-04" db="EMBL/GenBank/DDBJ databases">
        <title>Cephalotus genome sequencing.</title>
        <authorList>
            <person name="Fukushima K."/>
            <person name="Hasebe M."/>
            <person name="Fang X."/>
        </authorList>
    </citation>
    <scope>NUCLEOTIDE SEQUENCE [LARGE SCALE GENOMIC DNA]</scope>
    <source>
        <strain evidence="15">cv. St1</strain>
    </source>
</reference>
<organism evidence="14 15">
    <name type="scientific">Cephalotus follicularis</name>
    <name type="common">Albany pitcher plant</name>
    <dbReference type="NCBI Taxonomy" id="3775"/>
    <lineage>
        <taxon>Eukaryota</taxon>
        <taxon>Viridiplantae</taxon>
        <taxon>Streptophyta</taxon>
        <taxon>Embryophyta</taxon>
        <taxon>Tracheophyta</taxon>
        <taxon>Spermatophyta</taxon>
        <taxon>Magnoliopsida</taxon>
        <taxon>eudicotyledons</taxon>
        <taxon>Gunneridae</taxon>
        <taxon>Pentapetalae</taxon>
        <taxon>rosids</taxon>
        <taxon>fabids</taxon>
        <taxon>Oxalidales</taxon>
        <taxon>Cephalotaceae</taxon>
        <taxon>Cephalotus</taxon>
    </lineage>
</organism>
<feature type="transmembrane region" description="Helical" evidence="10">
    <location>
        <begin position="66"/>
        <end position="83"/>
    </location>
</feature>
<dbReference type="Pfam" id="PF23256">
    <property type="entry name" value="CHX17_2nd"/>
    <property type="match status" value="1"/>
</dbReference>
<dbReference type="GO" id="GO:0012505">
    <property type="term" value="C:endomembrane system"/>
    <property type="evidence" value="ECO:0007669"/>
    <property type="project" value="TreeGrafter"/>
</dbReference>
<feature type="transmembrane region" description="Helical" evidence="10">
    <location>
        <begin position="160"/>
        <end position="182"/>
    </location>
</feature>
<feature type="transmembrane region" description="Helical" evidence="10">
    <location>
        <begin position="228"/>
        <end position="245"/>
    </location>
</feature>
<feature type="transmembrane region" description="Helical" evidence="10">
    <location>
        <begin position="265"/>
        <end position="283"/>
    </location>
</feature>
<feature type="transmembrane region" description="Helical" evidence="10">
    <location>
        <begin position="95"/>
        <end position="115"/>
    </location>
</feature>
<dbReference type="InterPro" id="IPR057290">
    <property type="entry name" value="CHX17_C"/>
</dbReference>
<proteinExistence type="inferred from homology"/>
<dbReference type="InterPro" id="IPR038770">
    <property type="entry name" value="Na+/solute_symporter_sf"/>
</dbReference>
<evidence type="ECO:0000256" key="7">
    <source>
        <dbReference type="ARBA" id="ARBA00023065"/>
    </source>
</evidence>
<evidence type="ECO:0000256" key="1">
    <source>
        <dbReference type="ARBA" id="ARBA00004141"/>
    </source>
</evidence>
<feature type="transmembrane region" description="Helical" evidence="10">
    <location>
        <begin position="381"/>
        <end position="399"/>
    </location>
</feature>
<feature type="domain" description="Cation/H(+) antiporter C-terminal" evidence="13">
    <location>
        <begin position="626"/>
        <end position="765"/>
    </location>
</feature>
<evidence type="ECO:0000313" key="15">
    <source>
        <dbReference type="Proteomes" id="UP000187406"/>
    </source>
</evidence>
<name>A0A1Q3CBQ8_CEPFO</name>